<evidence type="ECO:0000256" key="2">
    <source>
        <dbReference type="SAM" id="Phobius"/>
    </source>
</evidence>
<keyword evidence="2" id="KW-1133">Transmembrane helix</keyword>
<protein>
    <submittedName>
        <fullName evidence="3">Uncharacterized protein</fullName>
    </submittedName>
</protein>
<reference evidence="3 4" key="1">
    <citation type="journal article" date="2009" name="Stand. Genomic Sci.">
        <title>Complete genome sequence of Stackebrandtia nassauensis type strain (LLR-40K-21).</title>
        <authorList>
            <person name="Munk C."/>
            <person name="Lapidus A."/>
            <person name="Copeland A."/>
            <person name="Jando M."/>
            <person name="Mayilraj S."/>
            <person name="Glavina Del Rio T."/>
            <person name="Nolan M."/>
            <person name="Chen F."/>
            <person name="Lucas S."/>
            <person name="Tice H."/>
            <person name="Cheng J.F."/>
            <person name="Han C."/>
            <person name="Detter J.C."/>
            <person name="Bruce D."/>
            <person name="Goodwin L."/>
            <person name="Chain P."/>
            <person name="Pitluck S."/>
            <person name="Goker M."/>
            <person name="Ovchinikova G."/>
            <person name="Pati A."/>
            <person name="Ivanova N."/>
            <person name="Mavromatis K."/>
            <person name="Chen A."/>
            <person name="Palaniappan K."/>
            <person name="Land M."/>
            <person name="Hauser L."/>
            <person name="Chang Y.J."/>
            <person name="Jeffries C.D."/>
            <person name="Bristow J."/>
            <person name="Eisen J.A."/>
            <person name="Markowitz V."/>
            <person name="Hugenholtz P."/>
            <person name="Kyrpides N.C."/>
            <person name="Klenk H.P."/>
        </authorList>
    </citation>
    <scope>NUCLEOTIDE SEQUENCE [LARGE SCALE GENOMIC DNA]</scope>
    <source>
        <strain evidence="4">DSM 44728 / CIP 108903 / NRRL B-16338 / NBRC 102104 / LLR-40K-21</strain>
    </source>
</reference>
<dbReference type="HOGENOM" id="CLU_2358335_0_0_11"/>
<proteinExistence type="predicted"/>
<evidence type="ECO:0000256" key="1">
    <source>
        <dbReference type="SAM" id="MobiDB-lite"/>
    </source>
</evidence>
<dbReference type="EMBL" id="CP001778">
    <property type="protein sequence ID" value="ADD44462.1"/>
    <property type="molecule type" value="Genomic_DNA"/>
</dbReference>
<evidence type="ECO:0000313" key="4">
    <source>
        <dbReference type="Proteomes" id="UP000000844"/>
    </source>
</evidence>
<dbReference type="AlphaFoldDB" id="D3Q8M0"/>
<gene>
    <name evidence="3" type="ordered locus">Snas_4821</name>
</gene>
<keyword evidence="2" id="KW-0472">Membrane</keyword>
<sequence>MSDMRQKPLRSSRQAHPLAVAATLATGIMVVGGAGFALAVNDLARWVVVVAAVGAILTAWTEGRHVAATKKQIASLGIAPRPRTPADDNPQFFAGQ</sequence>
<accession>D3Q8M0</accession>
<keyword evidence="2" id="KW-0812">Transmembrane</keyword>
<name>D3Q8M0_STANL</name>
<dbReference type="Proteomes" id="UP000000844">
    <property type="component" value="Chromosome"/>
</dbReference>
<organism evidence="3 4">
    <name type="scientific">Stackebrandtia nassauensis (strain DSM 44728 / CIP 108903 / NRRL B-16338 / NBRC 102104 / LLR-40K-21)</name>
    <dbReference type="NCBI Taxonomy" id="446470"/>
    <lineage>
        <taxon>Bacteria</taxon>
        <taxon>Bacillati</taxon>
        <taxon>Actinomycetota</taxon>
        <taxon>Actinomycetes</taxon>
        <taxon>Glycomycetales</taxon>
        <taxon>Glycomycetaceae</taxon>
        <taxon>Stackebrandtia</taxon>
    </lineage>
</organism>
<evidence type="ECO:0000313" key="3">
    <source>
        <dbReference type="EMBL" id="ADD44462.1"/>
    </source>
</evidence>
<keyword evidence="4" id="KW-1185">Reference proteome</keyword>
<feature type="transmembrane region" description="Helical" evidence="2">
    <location>
        <begin position="43"/>
        <end position="61"/>
    </location>
</feature>
<dbReference type="KEGG" id="sna:Snas_4821"/>
<feature type="region of interest" description="Disordered" evidence="1">
    <location>
        <begin position="77"/>
        <end position="96"/>
    </location>
</feature>